<feature type="transmembrane region" description="Helical" evidence="1">
    <location>
        <begin position="158"/>
        <end position="180"/>
    </location>
</feature>
<dbReference type="Proteomes" id="UP000182466">
    <property type="component" value="Unassembled WGS sequence"/>
</dbReference>
<keyword evidence="1" id="KW-1133">Transmembrane helix</keyword>
<dbReference type="Pfam" id="PF09335">
    <property type="entry name" value="VTT_dom"/>
    <property type="match status" value="1"/>
</dbReference>
<dbReference type="OrthoDB" id="948134at2"/>
<dbReference type="EMBL" id="FPAW01000008">
    <property type="protein sequence ID" value="SFT82115.1"/>
    <property type="molecule type" value="Genomic_DNA"/>
</dbReference>
<dbReference type="InterPro" id="IPR051311">
    <property type="entry name" value="DedA_domain"/>
</dbReference>
<sequence>MSLETIIQNFGLPGVVVGTVIEGDAIAFLGGVIAHRGILSFPGVVLAAALGAALIDLVLFLVGRHAGQRPFVQRQLARGPVLALRDRLERYPVPAILGFRFIYGMKSAGAILIGTTRIGWLRFVLLDAVGVLLWALVLVGLGYGAGTAIAAAFGRLKLHLHLAIAVAMFLVAVAALGQVLHRRRKQTGERQ</sequence>
<evidence type="ECO:0000313" key="3">
    <source>
        <dbReference type="EMBL" id="SFT82115.1"/>
    </source>
</evidence>
<proteinExistence type="predicted"/>
<dbReference type="RefSeq" id="WP_027263593.1">
    <property type="nucleotide sequence ID" value="NZ_FPAW01000008.1"/>
</dbReference>
<reference evidence="3 4" key="1">
    <citation type="submission" date="2016-10" db="EMBL/GenBank/DDBJ databases">
        <authorList>
            <person name="de Groot N.N."/>
        </authorList>
    </citation>
    <scope>NUCLEOTIDE SEQUENCE [LARGE SCALE GENOMIC DNA]</scope>
    <source>
        <strain evidence="3 4">CGMCC 1.10959</strain>
    </source>
</reference>
<dbReference type="eggNOG" id="COG0586">
    <property type="taxonomic scope" value="Bacteria"/>
</dbReference>
<dbReference type="GO" id="GO:0005886">
    <property type="term" value="C:plasma membrane"/>
    <property type="evidence" value="ECO:0007669"/>
    <property type="project" value="TreeGrafter"/>
</dbReference>
<keyword evidence="4" id="KW-1185">Reference proteome</keyword>
<feature type="domain" description="VTT" evidence="2">
    <location>
        <begin position="23"/>
        <end position="143"/>
    </location>
</feature>
<keyword evidence="1" id="KW-0812">Transmembrane</keyword>
<dbReference type="AlphaFoldDB" id="A0A1I7B4Q4"/>
<protein>
    <submittedName>
        <fullName evidence="3">Membrane protein DedA, SNARE-associated domain</fullName>
    </submittedName>
</protein>
<dbReference type="InterPro" id="IPR032816">
    <property type="entry name" value="VTT_dom"/>
</dbReference>
<dbReference type="PANTHER" id="PTHR42709">
    <property type="entry name" value="ALKALINE PHOSPHATASE LIKE PROTEIN"/>
    <property type="match status" value="1"/>
</dbReference>
<dbReference type="PANTHER" id="PTHR42709:SF2">
    <property type="entry name" value="INNER MEMBRANE PROTEIN YOHD"/>
    <property type="match status" value="1"/>
</dbReference>
<feature type="transmembrane region" description="Helical" evidence="1">
    <location>
        <begin position="123"/>
        <end position="146"/>
    </location>
</feature>
<evidence type="ECO:0000259" key="2">
    <source>
        <dbReference type="Pfam" id="PF09335"/>
    </source>
</evidence>
<accession>A0A1I7B4Q4</accession>
<organism evidence="3 4">
    <name type="scientific">Sedimentitalea nanhaiensis</name>
    <dbReference type="NCBI Taxonomy" id="999627"/>
    <lineage>
        <taxon>Bacteria</taxon>
        <taxon>Pseudomonadati</taxon>
        <taxon>Pseudomonadota</taxon>
        <taxon>Alphaproteobacteria</taxon>
        <taxon>Rhodobacterales</taxon>
        <taxon>Paracoccaceae</taxon>
        <taxon>Sedimentitalea</taxon>
    </lineage>
</organism>
<feature type="transmembrane region" description="Helical" evidence="1">
    <location>
        <begin position="12"/>
        <end position="33"/>
    </location>
</feature>
<keyword evidence="1" id="KW-0472">Membrane</keyword>
<feature type="transmembrane region" description="Helical" evidence="1">
    <location>
        <begin position="39"/>
        <end position="62"/>
    </location>
</feature>
<gene>
    <name evidence="3" type="ORF">SAMN05216236_108138</name>
</gene>
<evidence type="ECO:0000256" key="1">
    <source>
        <dbReference type="SAM" id="Phobius"/>
    </source>
</evidence>
<dbReference type="STRING" id="999627.SAMN05216236_108138"/>
<evidence type="ECO:0000313" key="4">
    <source>
        <dbReference type="Proteomes" id="UP000182466"/>
    </source>
</evidence>
<name>A0A1I7B4Q4_9RHOB</name>